<gene>
    <name evidence="4" type="ORF">GSLYS_00014648001</name>
</gene>
<reference evidence="4 5" key="1">
    <citation type="submission" date="2024-04" db="EMBL/GenBank/DDBJ databases">
        <authorList>
            <consortium name="Genoscope - CEA"/>
            <person name="William W."/>
        </authorList>
    </citation>
    <scope>NUCLEOTIDE SEQUENCE [LARGE SCALE GENOMIC DNA]</scope>
</reference>
<protein>
    <recommendedName>
        <fullName evidence="3">SUEL-type lectin domain-containing protein</fullName>
    </recommendedName>
</protein>
<evidence type="ECO:0000256" key="2">
    <source>
        <dbReference type="ARBA" id="ARBA00022737"/>
    </source>
</evidence>
<dbReference type="FunFam" id="2.60.120.740:FF:000003">
    <property type="entry name" value="Protein eva-1 homolog C"/>
    <property type="match status" value="1"/>
</dbReference>
<sequence length="140" mass="15405">MLDMCEDRVSCSVKASPETFTQDPCEGTSKYLEVHYKCRPNEYERQTVCEGDAIHISCNKGDGIAVYSAMFGRTPNGTDQCPANKHGYIDCQAAETVSEVRTQCHGKRNCAIQANESIFGDPCPMGTHKYLTVSYACGKC</sequence>
<feature type="domain" description="SUEL-type lectin" evidence="3">
    <location>
        <begin position="1"/>
        <end position="39"/>
    </location>
</feature>
<dbReference type="InterPro" id="IPR000922">
    <property type="entry name" value="Lectin_gal-bd_dom"/>
</dbReference>
<evidence type="ECO:0000259" key="3">
    <source>
        <dbReference type="PROSITE" id="PS50228"/>
    </source>
</evidence>
<dbReference type="CDD" id="cd22829">
    <property type="entry name" value="Gal_Rha_Lectin_EVA1_EVA1C_rpt2"/>
    <property type="match status" value="1"/>
</dbReference>
<dbReference type="AlphaFoldDB" id="A0AAV2I4B1"/>
<dbReference type="PANTHER" id="PTHR46780">
    <property type="entry name" value="PROTEIN EVA-1"/>
    <property type="match status" value="1"/>
</dbReference>
<dbReference type="InterPro" id="IPR043159">
    <property type="entry name" value="Lectin_gal-bd_sf"/>
</dbReference>
<feature type="domain" description="SUEL-type lectin" evidence="3">
    <location>
        <begin position="48"/>
        <end position="138"/>
    </location>
</feature>
<accession>A0AAV2I4B1</accession>
<dbReference type="EMBL" id="CAXITT010000409">
    <property type="protein sequence ID" value="CAL1540999.1"/>
    <property type="molecule type" value="Genomic_DNA"/>
</dbReference>
<evidence type="ECO:0000313" key="5">
    <source>
        <dbReference type="Proteomes" id="UP001497497"/>
    </source>
</evidence>
<evidence type="ECO:0000256" key="1">
    <source>
        <dbReference type="ARBA" id="ARBA00022734"/>
    </source>
</evidence>
<keyword evidence="5" id="KW-1185">Reference proteome</keyword>
<proteinExistence type="predicted"/>
<name>A0AAV2I4B1_LYMST</name>
<comment type="caution">
    <text evidence="4">The sequence shown here is derived from an EMBL/GenBank/DDBJ whole genome shotgun (WGS) entry which is preliminary data.</text>
</comment>
<evidence type="ECO:0000313" key="4">
    <source>
        <dbReference type="EMBL" id="CAL1540999.1"/>
    </source>
</evidence>
<dbReference type="Proteomes" id="UP001497497">
    <property type="component" value="Unassembled WGS sequence"/>
</dbReference>
<keyword evidence="2" id="KW-0677">Repeat</keyword>
<organism evidence="4 5">
    <name type="scientific">Lymnaea stagnalis</name>
    <name type="common">Great pond snail</name>
    <name type="synonym">Helix stagnalis</name>
    <dbReference type="NCBI Taxonomy" id="6523"/>
    <lineage>
        <taxon>Eukaryota</taxon>
        <taxon>Metazoa</taxon>
        <taxon>Spiralia</taxon>
        <taxon>Lophotrochozoa</taxon>
        <taxon>Mollusca</taxon>
        <taxon>Gastropoda</taxon>
        <taxon>Heterobranchia</taxon>
        <taxon>Euthyneura</taxon>
        <taxon>Panpulmonata</taxon>
        <taxon>Hygrophila</taxon>
        <taxon>Lymnaeoidea</taxon>
        <taxon>Lymnaeidae</taxon>
        <taxon>Lymnaea</taxon>
    </lineage>
</organism>
<dbReference type="PROSITE" id="PS50228">
    <property type="entry name" value="SUEL_LECTIN"/>
    <property type="match status" value="2"/>
</dbReference>
<dbReference type="Gene3D" id="2.60.120.740">
    <property type="match status" value="2"/>
</dbReference>
<dbReference type="Pfam" id="PF02140">
    <property type="entry name" value="SUEL_Lectin"/>
    <property type="match status" value="2"/>
</dbReference>
<keyword evidence="1" id="KW-0430">Lectin</keyword>
<dbReference type="GO" id="GO:0030246">
    <property type="term" value="F:carbohydrate binding"/>
    <property type="evidence" value="ECO:0007669"/>
    <property type="project" value="UniProtKB-KW"/>
</dbReference>